<name>A0A0D7CFI2_9ACTN</name>
<feature type="transmembrane region" description="Helical" evidence="1">
    <location>
        <begin position="341"/>
        <end position="358"/>
    </location>
</feature>
<dbReference type="Proteomes" id="UP000032458">
    <property type="component" value="Unassembled WGS sequence"/>
</dbReference>
<feature type="transmembrane region" description="Helical" evidence="1">
    <location>
        <begin position="309"/>
        <end position="329"/>
    </location>
</feature>
<keyword evidence="1" id="KW-0472">Membrane</keyword>
<feature type="transmembrane region" description="Helical" evidence="1">
    <location>
        <begin position="173"/>
        <end position="192"/>
    </location>
</feature>
<feature type="transmembrane region" description="Helical" evidence="1">
    <location>
        <begin position="50"/>
        <end position="67"/>
    </location>
</feature>
<evidence type="ECO:0000256" key="1">
    <source>
        <dbReference type="SAM" id="Phobius"/>
    </source>
</evidence>
<sequence length="427" mass="43309">MSQPQGPAPGGPLRLWGQALAAAAAGIIAMWVVAAIGLQAAGAGDLPGYAFPHVVAAAVTVAAGGTIDLTGDAGSIAQAHAVLDAVPLSVTLAGALATAAVFLRPLRHRAVATGRELLARLARTTVCWLLLLLCVALAAHHTFTISVGNDLADRIGAEIGATPTVGFGADVPATLGTGLLWVLALLALTFLVSRRAPLSSPLLRLATALRPPAFAMALALLTYVAVGLITAVVVLITEGHPAQTVAVVFLGLPNLAWLALGIGTGGAWSGHVDKAIGLPVPQVLDDILRTRHGQRTLDLGAVVARDARGWLLVALAAVVLLTAAFLAAVRSPATTPTWRHATKMAVALALTLLAVGLLTRILARYGLSLIGIGNLGGNLGGEVVLLPQLPRLLLAGAASGLVTGGVGSLLARRVRHRGEVGEQRPPA</sequence>
<dbReference type="EMBL" id="JRKI01000045">
    <property type="protein sequence ID" value="KIZ14766.1"/>
    <property type="molecule type" value="Genomic_DNA"/>
</dbReference>
<dbReference type="RefSeq" id="WP_052809006.1">
    <property type="nucleotide sequence ID" value="NZ_JRKI01000045.1"/>
</dbReference>
<accession>A0A0D7CFI2</accession>
<proteinExistence type="predicted"/>
<dbReference type="PATRIC" id="fig|1240678.4.peg.6471"/>
<evidence type="ECO:0000313" key="2">
    <source>
        <dbReference type="EMBL" id="KIZ14766.1"/>
    </source>
</evidence>
<feature type="transmembrane region" description="Helical" evidence="1">
    <location>
        <begin position="15"/>
        <end position="38"/>
    </location>
</feature>
<feature type="transmembrane region" description="Helical" evidence="1">
    <location>
        <begin position="79"/>
        <end position="103"/>
    </location>
</feature>
<reference evidence="2 3" key="1">
    <citation type="submission" date="2014-09" db="EMBL/GenBank/DDBJ databases">
        <title>Draft genome sequence of Streptomyces natalensis ATCC 27448, producer of the antifungal pimaricin.</title>
        <authorList>
            <person name="Mendes M.V."/>
            <person name="Beites T."/>
            <person name="Pires S."/>
            <person name="Santos C.L."/>
            <person name="Moradas-Ferreira P."/>
        </authorList>
    </citation>
    <scope>NUCLEOTIDE SEQUENCE [LARGE SCALE GENOMIC DNA]</scope>
    <source>
        <strain evidence="2 3">ATCC 27448</strain>
    </source>
</reference>
<keyword evidence="1" id="KW-1133">Transmembrane helix</keyword>
<dbReference type="AlphaFoldDB" id="A0A0D7CFI2"/>
<feature type="transmembrane region" description="Helical" evidence="1">
    <location>
        <begin position="124"/>
        <end position="143"/>
    </location>
</feature>
<dbReference type="InterPro" id="IPR047724">
    <property type="entry name" value="Streptophobe"/>
</dbReference>
<gene>
    <name evidence="2" type="ORF">SNA_30240</name>
</gene>
<feature type="transmembrane region" description="Helical" evidence="1">
    <location>
        <begin position="242"/>
        <end position="260"/>
    </location>
</feature>
<feature type="transmembrane region" description="Helical" evidence="1">
    <location>
        <begin position="365"/>
        <end position="386"/>
    </location>
</feature>
<keyword evidence="3" id="KW-1185">Reference proteome</keyword>
<comment type="caution">
    <text evidence="2">The sequence shown here is derived from an EMBL/GenBank/DDBJ whole genome shotgun (WGS) entry which is preliminary data.</text>
</comment>
<feature type="transmembrane region" description="Helical" evidence="1">
    <location>
        <begin position="213"/>
        <end position="236"/>
    </location>
</feature>
<organism evidence="2 3">
    <name type="scientific">Streptomyces natalensis ATCC 27448</name>
    <dbReference type="NCBI Taxonomy" id="1240678"/>
    <lineage>
        <taxon>Bacteria</taxon>
        <taxon>Bacillati</taxon>
        <taxon>Actinomycetota</taxon>
        <taxon>Actinomycetes</taxon>
        <taxon>Kitasatosporales</taxon>
        <taxon>Streptomycetaceae</taxon>
        <taxon>Streptomyces</taxon>
    </lineage>
</organism>
<protein>
    <submittedName>
        <fullName evidence="2">Membrane protein</fullName>
    </submittedName>
</protein>
<feature type="transmembrane region" description="Helical" evidence="1">
    <location>
        <begin position="392"/>
        <end position="411"/>
    </location>
</feature>
<dbReference type="NCBIfam" id="NF038391">
    <property type="entry name" value="streptophobe"/>
    <property type="match status" value="1"/>
</dbReference>
<keyword evidence="1" id="KW-0812">Transmembrane</keyword>
<evidence type="ECO:0000313" key="3">
    <source>
        <dbReference type="Proteomes" id="UP000032458"/>
    </source>
</evidence>